<keyword evidence="1" id="KW-0812">Transmembrane</keyword>
<organism evidence="2 3">
    <name type="scientific">Candidatus Woesebacteria bacterium GW2011_GWE1_45_18</name>
    <dbReference type="NCBI Taxonomy" id="1618598"/>
    <lineage>
        <taxon>Bacteria</taxon>
        <taxon>Candidatus Woeseibacteriota</taxon>
    </lineage>
</organism>
<proteinExistence type="predicted"/>
<accession>A0A0G1PED7</accession>
<evidence type="ECO:0000313" key="2">
    <source>
        <dbReference type="EMBL" id="KKU03788.1"/>
    </source>
</evidence>
<dbReference type="AlphaFoldDB" id="A0A0G1PED7"/>
<feature type="transmembrane region" description="Helical" evidence="1">
    <location>
        <begin position="265"/>
        <end position="287"/>
    </location>
</feature>
<feature type="transmembrane region" description="Helical" evidence="1">
    <location>
        <begin position="79"/>
        <end position="99"/>
    </location>
</feature>
<name>A0A0G1PED7_9BACT</name>
<dbReference type="Proteomes" id="UP000034086">
    <property type="component" value="Unassembled WGS sequence"/>
</dbReference>
<evidence type="ECO:0000313" key="3">
    <source>
        <dbReference type="Proteomes" id="UP000034086"/>
    </source>
</evidence>
<feature type="transmembrane region" description="Helical" evidence="1">
    <location>
        <begin position="157"/>
        <end position="179"/>
    </location>
</feature>
<gene>
    <name evidence="2" type="ORF">UX03_C0010G0004</name>
</gene>
<reference evidence="2 3" key="1">
    <citation type="journal article" date="2015" name="Nature">
        <title>rRNA introns, odd ribosomes, and small enigmatic genomes across a large radiation of phyla.</title>
        <authorList>
            <person name="Brown C.T."/>
            <person name="Hug L.A."/>
            <person name="Thomas B.C."/>
            <person name="Sharon I."/>
            <person name="Castelle C.J."/>
            <person name="Singh A."/>
            <person name="Wilkins M.J."/>
            <person name="Williams K.H."/>
            <person name="Banfield J.F."/>
        </authorList>
    </citation>
    <scope>NUCLEOTIDE SEQUENCE [LARGE SCALE GENOMIC DNA]</scope>
</reference>
<dbReference type="EMBL" id="LCKQ01000010">
    <property type="protein sequence ID" value="KKU03788.1"/>
    <property type="molecule type" value="Genomic_DNA"/>
</dbReference>
<keyword evidence="1" id="KW-1133">Transmembrane helix</keyword>
<feature type="transmembrane region" description="Helical" evidence="1">
    <location>
        <begin position="135"/>
        <end position="150"/>
    </location>
</feature>
<feature type="transmembrane region" description="Helical" evidence="1">
    <location>
        <begin position="111"/>
        <end position="129"/>
    </location>
</feature>
<feature type="transmembrane region" description="Helical" evidence="1">
    <location>
        <begin position="299"/>
        <end position="316"/>
    </location>
</feature>
<sequence length="462" mass="53860">MKLKILLIFTPILLFLPSLWNFFSGDDWFHLRITQISSLGEFLNFFSFFHTTQSATFYRPLSTQTFFFVFQKLFSLTAWPYYLFVLICFGYSLYLVYCFALSRFKDKDKSLLTAFIYGISVSNFTRLYFLSAFQEIVLVIFSLLCLLSFEKSKLKSLIFFVLALLSKETAIVLPILLLIFNFKDIGKRITGCIPFIVLSLIYLLLRFNLFGIAQGDSYVWNFSLVKAGNTLIWYMLWSIGSPEFLVDYIGSGFRPISRFFTDFSLWWPAILGLLLGTSTTLAVLFIGKRKKLDFNFFKYLLLFLLPLAPVIFLPQHKFSLELGLPLVGFSLLVVNLLLERKTVLSIIFFSFYIALNLSMNYLTYSRHYAVSRGNISRSVYKYISKNYPILPQKQYFEFINDVGDYGKEWGQSKQISQALSSSDFFKVYYKNKDVKVYYQDMVEGRPINREPIILSSKQFLSQ</sequence>
<keyword evidence="1" id="KW-0472">Membrane</keyword>
<protein>
    <recommendedName>
        <fullName evidence="4">Glycosyltransferase RgtA/B/C/D-like domain-containing protein</fullName>
    </recommendedName>
</protein>
<comment type="caution">
    <text evidence="2">The sequence shown here is derived from an EMBL/GenBank/DDBJ whole genome shotgun (WGS) entry which is preliminary data.</text>
</comment>
<feature type="transmembrane region" description="Helical" evidence="1">
    <location>
        <begin position="217"/>
        <end position="236"/>
    </location>
</feature>
<evidence type="ECO:0008006" key="4">
    <source>
        <dbReference type="Google" id="ProtNLM"/>
    </source>
</evidence>
<evidence type="ECO:0000256" key="1">
    <source>
        <dbReference type="SAM" id="Phobius"/>
    </source>
</evidence>
<feature type="transmembrane region" description="Helical" evidence="1">
    <location>
        <begin position="343"/>
        <end position="362"/>
    </location>
</feature>
<feature type="transmembrane region" description="Helical" evidence="1">
    <location>
        <begin position="185"/>
        <end position="205"/>
    </location>
</feature>